<dbReference type="GO" id="GO:0005524">
    <property type="term" value="F:ATP binding"/>
    <property type="evidence" value="ECO:0007669"/>
    <property type="project" value="UniProtKB-KW"/>
</dbReference>
<protein>
    <submittedName>
        <fullName evidence="5">ABC transporter</fullName>
    </submittedName>
</protein>
<keyword evidence="1" id="KW-0813">Transport</keyword>
<dbReference type="PROSITE" id="PS50893">
    <property type="entry name" value="ABC_TRANSPORTER_2"/>
    <property type="match status" value="1"/>
</dbReference>
<dbReference type="OrthoDB" id="9804819at2"/>
<dbReference type="CDD" id="cd03230">
    <property type="entry name" value="ABC_DR_subfamily_A"/>
    <property type="match status" value="1"/>
</dbReference>
<reference evidence="6" key="1">
    <citation type="submission" date="2016-07" db="EMBL/GenBank/DDBJ databases">
        <authorList>
            <person name="Florea S."/>
            <person name="Webb J.S."/>
            <person name="Jaromczyk J."/>
            <person name="Schardl C.L."/>
        </authorList>
    </citation>
    <scope>NUCLEOTIDE SEQUENCE [LARGE SCALE GENOMIC DNA]</scope>
    <source>
        <strain evidence="6">KCTC 42131</strain>
    </source>
</reference>
<gene>
    <name evidence="5" type="ORF">PHACT_08260</name>
</gene>
<dbReference type="GO" id="GO:0016887">
    <property type="term" value="F:ATP hydrolysis activity"/>
    <property type="evidence" value="ECO:0007669"/>
    <property type="project" value="InterPro"/>
</dbReference>
<evidence type="ECO:0000259" key="4">
    <source>
        <dbReference type="PROSITE" id="PS50893"/>
    </source>
</evidence>
<evidence type="ECO:0000313" key="5">
    <source>
        <dbReference type="EMBL" id="OFE13132.1"/>
    </source>
</evidence>
<dbReference type="AlphaFoldDB" id="A0A1E8CLF4"/>
<evidence type="ECO:0000256" key="1">
    <source>
        <dbReference type="ARBA" id="ARBA00022448"/>
    </source>
</evidence>
<dbReference type="Proteomes" id="UP000175669">
    <property type="component" value="Unassembled WGS sequence"/>
</dbReference>
<dbReference type="Pfam" id="PF00005">
    <property type="entry name" value="ABC_tran"/>
    <property type="match status" value="1"/>
</dbReference>
<dbReference type="InterPro" id="IPR003593">
    <property type="entry name" value="AAA+_ATPase"/>
</dbReference>
<dbReference type="RefSeq" id="WP_070116743.1">
    <property type="nucleotide sequence ID" value="NZ_MASR01000001.1"/>
</dbReference>
<accession>A0A1E8CLF4</accession>
<dbReference type="SUPFAM" id="SSF52540">
    <property type="entry name" value="P-loop containing nucleoside triphosphate hydrolases"/>
    <property type="match status" value="1"/>
</dbReference>
<keyword evidence="2" id="KW-0547">Nucleotide-binding</keyword>
<dbReference type="InterPro" id="IPR003439">
    <property type="entry name" value="ABC_transporter-like_ATP-bd"/>
</dbReference>
<proteinExistence type="predicted"/>
<dbReference type="InterPro" id="IPR027417">
    <property type="entry name" value="P-loop_NTPase"/>
</dbReference>
<organism evidence="5 6">
    <name type="scientific">Pseudohongiella acticola</name>
    <dbReference type="NCBI Taxonomy" id="1524254"/>
    <lineage>
        <taxon>Bacteria</taxon>
        <taxon>Pseudomonadati</taxon>
        <taxon>Pseudomonadota</taxon>
        <taxon>Gammaproteobacteria</taxon>
        <taxon>Pseudomonadales</taxon>
        <taxon>Pseudohongiellaceae</taxon>
        <taxon>Pseudohongiella</taxon>
    </lineage>
</organism>
<dbReference type="EMBL" id="MASR01000001">
    <property type="protein sequence ID" value="OFE13132.1"/>
    <property type="molecule type" value="Genomic_DNA"/>
</dbReference>
<dbReference type="SMART" id="SM00382">
    <property type="entry name" value="AAA"/>
    <property type="match status" value="1"/>
</dbReference>
<evidence type="ECO:0000313" key="6">
    <source>
        <dbReference type="Proteomes" id="UP000175669"/>
    </source>
</evidence>
<sequence>MTHTAIALQGVCKRYPFFQLNDLSFSLEEGQIMGFVGPNGAGKSTTIRLIMGLLQPDAGQVSVLGQRMTDQQAQAKRDIAFVADGMGLHANATLGWHIDFVRTMVPYWDKHYADQLLKRFNLHLPQTIKSLSTGERVKALLLLALARRPRLLVLDEPTTGLDPVARHEILAELTDVLLDDSRSVLFSSHNTRDVEQISDQITFIDRGRLIESSDRDSFIERWRRIHLNVPDHVVLPADQGRADVVTSGHTTTITTGNWSPSLEQAYINSGAVIHEVQRMNLEEIFIASVLSKRRQIEAEESAA</sequence>
<keyword evidence="6" id="KW-1185">Reference proteome</keyword>
<dbReference type="PANTHER" id="PTHR42939">
    <property type="entry name" value="ABC TRANSPORTER ATP-BINDING PROTEIN ALBC-RELATED"/>
    <property type="match status" value="1"/>
</dbReference>
<dbReference type="STRING" id="1524254.PHACT_08260"/>
<name>A0A1E8CLF4_9GAMM</name>
<keyword evidence="3" id="KW-0067">ATP-binding</keyword>
<evidence type="ECO:0000256" key="2">
    <source>
        <dbReference type="ARBA" id="ARBA00022741"/>
    </source>
</evidence>
<dbReference type="PANTHER" id="PTHR42939:SF3">
    <property type="entry name" value="ABC TRANSPORTER ATP-BINDING COMPONENT"/>
    <property type="match status" value="1"/>
</dbReference>
<dbReference type="InterPro" id="IPR051782">
    <property type="entry name" value="ABC_Transporter_VariousFunc"/>
</dbReference>
<feature type="domain" description="ABC transporter" evidence="4">
    <location>
        <begin position="1"/>
        <end position="231"/>
    </location>
</feature>
<evidence type="ECO:0000256" key="3">
    <source>
        <dbReference type="ARBA" id="ARBA00022840"/>
    </source>
</evidence>
<dbReference type="Gene3D" id="3.40.50.300">
    <property type="entry name" value="P-loop containing nucleotide triphosphate hydrolases"/>
    <property type="match status" value="1"/>
</dbReference>
<comment type="caution">
    <text evidence="5">The sequence shown here is derived from an EMBL/GenBank/DDBJ whole genome shotgun (WGS) entry which is preliminary data.</text>
</comment>